<dbReference type="Proteomes" id="UP001175000">
    <property type="component" value="Unassembled WGS sequence"/>
</dbReference>
<evidence type="ECO:0000313" key="2">
    <source>
        <dbReference type="Proteomes" id="UP001175000"/>
    </source>
</evidence>
<evidence type="ECO:0000313" key="1">
    <source>
        <dbReference type="EMBL" id="KAK0611697.1"/>
    </source>
</evidence>
<reference evidence="1" key="1">
    <citation type="submission" date="2023-06" db="EMBL/GenBank/DDBJ databases">
        <title>Genome-scale phylogeny and comparative genomics of the fungal order Sordariales.</title>
        <authorList>
            <consortium name="Lawrence Berkeley National Laboratory"/>
            <person name="Hensen N."/>
            <person name="Bonometti L."/>
            <person name="Westerberg I."/>
            <person name="Brannstrom I.O."/>
            <person name="Guillou S."/>
            <person name="Cros-Aarteil S."/>
            <person name="Calhoun S."/>
            <person name="Haridas S."/>
            <person name="Kuo A."/>
            <person name="Mondo S."/>
            <person name="Pangilinan J."/>
            <person name="Riley R."/>
            <person name="Labutti K."/>
            <person name="Andreopoulos B."/>
            <person name="Lipzen A."/>
            <person name="Chen C."/>
            <person name="Yanf M."/>
            <person name="Daum C."/>
            <person name="Ng V."/>
            <person name="Clum A."/>
            <person name="Steindorff A."/>
            <person name="Ohm R."/>
            <person name="Martin F."/>
            <person name="Silar P."/>
            <person name="Natvig D."/>
            <person name="Lalanne C."/>
            <person name="Gautier V."/>
            <person name="Ament-Velasquez S.L."/>
            <person name="Kruys A."/>
            <person name="Hutchinson M.I."/>
            <person name="Powell A.J."/>
            <person name="Barry K."/>
            <person name="Miller A.N."/>
            <person name="Grigoriev I.V."/>
            <person name="Debuchy R."/>
            <person name="Gladieux P."/>
            <person name="Thoren M.H."/>
            <person name="Johannesson H."/>
        </authorList>
    </citation>
    <scope>NUCLEOTIDE SEQUENCE</scope>
    <source>
        <strain evidence="1">CBS 606.72</strain>
    </source>
</reference>
<dbReference type="EMBL" id="JAULSU010000007">
    <property type="protein sequence ID" value="KAK0611697.1"/>
    <property type="molecule type" value="Genomic_DNA"/>
</dbReference>
<proteinExistence type="predicted"/>
<keyword evidence="2" id="KW-1185">Reference proteome</keyword>
<name>A0AA39WAE1_9PEZI</name>
<dbReference type="AlphaFoldDB" id="A0AA39WAE1"/>
<accession>A0AA39WAE1</accession>
<gene>
    <name evidence="1" type="ORF">B0T14DRAFT_530889</name>
</gene>
<protein>
    <submittedName>
        <fullName evidence="1">Uncharacterized protein</fullName>
    </submittedName>
</protein>
<comment type="caution">
    <text evidence="1">The sequence shown here is derived from an EMBL/GenBank/DDBJ whole genome shotgun (WGS) entry which is preliminary data.</text>
</comment>
<sequence>MIRCSALELGNQTAVPVIYSYRGLRTMGRAYRHPALRGRVLGVSGAWGRWGWVALGSA</sequence>
<organism evidence="1 2">
    <name type="scientific">Immersiella caudata</name>
    <dbReference type="NCBI Taxonomy" id="314043"/>
    <lineage>
        <taxon>Eukaryota</taxon>
        <taxon>Fungi</taxon>
        <taxon>Dikarya</taxon>
        <taxon>Ascomycota</taxon>
        <taxon>Pezizomycotina</taxon>
        <taxon>Sordariomycetes</taxon>
        <taxon>Sordariomycetidae</taxon>
        <taxon>Sordariales</taxon>
        <taxon>Lasiosphaeriaceae</taxon>
        <taxon>Immersiella</taxon>
    </lineage>
</organism>